<gene>
    <name evidence="1" type="ORF">FA13DRAFT_1734044</name>
</gene>
<dbReference type="AlphaFoldDB" id="A0A4Y7T8D6"/>
<evidence type="ECO:0000313" key="2">
    <source>
        <dbReference type="Proteomes" id="UP000298030"/>
    </source>
</evidence>
<name>A0A4Y7T8D6_COPMI</name>
<sequence>MGPPGVWLFWGRAPTVPCGGDLNAAAKRRVQALVPRHAVKFQRTSFAGRDGKSYRDVPWRQVRGIGLSWGSDPDNELR</sequence>
<comment type="caution">
    <text evidence="1">The sequence shown here is derived from an EMBL/GenBank/DDBJ whole genome shotgun (WGS) entry which is preliminary data.</text>
</comment>
<proteinExistence type="predicted"/>
<accession>A0A4Y7T8D6</accession>
<keyword evidence="2" id="KW-1185">Reference proteome</keyword>
<organism evidence="1 2">
    <name type="scientific">Coprinellus micaceus</name>
    <name type="common">Glistening ink-cap mushroom</name>
    <name type="synonym">Coprinus micaceus</name>
    <dbReference type="NCBI Taxonomy" id="71717"/>
    <lineage>
        <taxon>Eukaryota</taxon>
        <taxon>Fungi</taxon>
        <taxon>Dikarya</taxon>
        <taxon>Basidiomycota</taxon>
        <taxon>Agaricomycotina</taxon>
        <taxon>Agaricomycetes</taxon>
        <taxon>Agaricomycetidae</taxon>
        <taxon>Agaricales</taxon>
        <taxon>Agaricineae</taxon>
        <taxon>Psathyrellaceae</taxon>
        <taxon>Coprinellus</taxon>
    </lineage>
</organism>
<evidence type="ECO:0000313" key="1">
    <source>
        <dbReference type="EMBL" id="TEB30218.1"/>
    </source>
</evidence>
<dbReference type="EMBL" id="QPFP01000024">
    <property type="protein sequence ID" value="TEB30218.1"/>
    <property type="molecule type" value="Genomic_DNA"/>
</dbReference>
<reference evidence="1 2" key="1">
    <citation type="journal article" date="2019" name="Nat. Ecol. Evol.">
        <title>Megaphylogeny resolves global patterns of mushroom evolution.</title>
        <authorList>
            <person name="Varga T."/>
            <person name="Krizsan K."/>
            <person name="Foldi C."/>
            <person name="Dima B."/>
            <person name="Sanchez-Garcia M."/>
            <person name="Sanchez-Ramirez S."/>
            <person name="Szollosi G.J."/>
            <person name="Szarkandi J.G."/>
            <person name="Papp V."/>
            <person name="Albert L."/>
            <person name="Andreopoulos W."/>
            <person name="Angelini C."/>
            <person name="Antonin V."/>
            <person name="Barry K.W."/>
            <person name="Bougher N.L."/>
            <person name="Buchanan P."/>
            <person name="Buyck B."/>
            <person name="Bense V."/>
            <person name="Catcheside P."/>
            <person name="Chovatia M."/>
            <person name="Cooper J."/>
            <person name="Damon W."/>
            <person name="Desjardin D."/>
            <person name="Finy P."/>
            <person name="Geml J."/>
            <person name="Haridas S."/>
            <person name="Hughes K."/>
            <person name="Justo A."/>
            <person name="Karasinski D."/>
            <person name="Kautmanova I."/>
            <person name="Kiss B."/>
            <person name="Kocsube S."/>
            <person name="Kotiranta H."/>
            <person name="LaButti K.M."/>
            <person name="Lechner B.E."/>
            <person name="Liimatainen K."/>
            <person name="Lipzen A."/>
            <person name="Lukacs Z."/>
            <person name="Mihaltcheva S."/>
            <person name="Morgado L.N."/>
            <person name="Niskanen T."/>
            <person name="Noordeloos M.E."/>
            <person name="Ohm R.A."/>
            <person name="Ortiz-Santana B."/>
            <person name="Ovrebo C."/>
            <person name="Racz N."/>
            <person name="Riley R."/>
            <person name="Savchenko A."/>
            <person name="Shiryaev A."/>
            <person name="Soop K."/>
            <person name="Spirin V."/>
            <person name="Szebenyi C."/>
            <person name="Tomsovsky M."/>
            <person name="Tulloss R.E."/>
            <person name="Uehling J."/>
            <person name="Grigoriev I.V."/>
            <person name="Vagvolgyi C."/>
            <person name="Papp T."/>
            <person name="Martin F.M."/>
            <person name="Miettinen O."/>
            <person name="Hibbett D.S."/>
            <person name="Nagy L.G."/>
        </authorList>
    </citation>
    <scope>NUCLEOTIDE SEQUENCE [LARGE SCALE GENOMIC DNA]</scope>
    <source>
        <strain evidence="1 2">FP101781</strain>
    </source>
</reference>
<dbReference type="Proteomes" id="UP000298030">
    <property type="component" value="Unassembled WGS sequence"/>
</dbReference>
<protein>
    <submittedName>
        <fullName evidence="1">Uncharacterized protein</fullName>
    </submittedName>
</protein>